<proteinExistence type="predicted"/>
<reference evidence="3 4" key="1">
    <citation type="submission" date="2022-04" db="EMBL/GenBank/DDBJ databases">
        <title>Chromosome-level reference genomes for two strains of Caenorhabditis briggsae: an improved platform for comparative genomics.</title>
        <authorList>
            <person name="Stevens L."/>
            <person name="Andersen E."/>
        </authorList>
    </citation>
    <scope>NUCLEOTIDE SEQUENCE [LARGE SCALE GENOMIC DNA]</scope>
    <source>
        <strain evidence="3">VX34</strain>
        <tissue evidence="3">Whole-organism</tissue>
    </source>
</reference>
<feature type="compositionally biased region" description="Basic and acidic residues" evidence="1">
    <location>
        <begin position="164"/>
        <end position="173"/>
    </location>
</feature>
<keyword evidence="4" id="KW-1185">Reference proteome</keyword>
<sequence>MIKILFELMCSSIQNGSLLIVFFYPLIIVPILFMICVKKKVKKCSKKPSSPESQASNVQQQPLSLVSPSGAPPPGITVVPVNVNKLQWKGRQKPMVVFDDEQSRSNAKTPKAKSVDEQSEKIRRSSQRTVTQTASSSQKFDSSTSVHEKATVGQAPPPTVTPKDPLEPPKDENSVEDQQQSEETENND</sequence>
<dbReference type="EMBL" id="CP092620">
    <property type="protein sequence ID" value="UMM14922.1"/>
    <property type="molecule type" value="Genomic_DNA"/>
</dbReference>
<feature type="transmembrane region" description="Helical" evidence="2">
    <location>
        <begin position="16"/>
        <end position="37"/>
    </location>
</feature>
<evidence type="ECO:0000256" key="1">
    <source>
        <dbReference type="SAM" id="MobiDB-lite"/>
    </source>
</evidence>
<evidence type="ECO:0000256" key="2">
    <source>
        <dbReference type="SAM" id="Phobius"/>
    </source>
</evidence>
<keyword evidence="2" id="KW-1133">Transmembrane helix</keyword>
<accession>A0AAE9E8C3</accession>
<feature type="compositionally biased region" description="Acidic residues" evidence="1">
    <location>
        <begin position="179"/>
        <end position="188"/>
    </location>
</feature>
<name>A0AAE9E8C3_CAEBR</name>
<keyword evidence="2" id="KW-0472">Membrane</keyword>
<evidence type="ECO:0000313" key="4">
    <source>
        <dbReference type="Proteomes" id="UP000829354"/>
    </source>
</evidence>
<dbReference type="AlphaFoldDB" id="A0AAE9E8C3"/>
<keyword evidence="2" id="KW-0812">Transmembrane</keyword>
<evidence type="ECO:0000313" key="3">
    <source>
        <dbReference type="EMBL" id="UMM14922.1"/>
    </source>
</evidence>
<feature type="compositionally biased region" description="Polar residues" evidence="1">
    <location>
        <begin position="127"/>
        <end position="145"/>
    </location>
</feature>
<organism evidence="3 4">
    <name type="scientific">Caenorhabditis briggsae</name>
    <dbReference type="NCBI Taxonomy" id="6238"/>
    <lineage>
        <taxon>Eukaryota</taxon>
        <taxon>Metazoa</taxon>
        <taxon>Ecdysozoa</taxon>
        <taxon>Nematoda</taxon>
        <taxon>Chromadorea</taxon>
        <taxon>Rhabditida</taxon>
        <taxon>Rhabditina</taxon>
        <taxon>Rhabditomorpha</taxon>
        <taxon>Rhabditoidea</taxon>
        <taxon>Rhabditidae</taxon>
        <taxon>Peloderinae</taxon>
        <taxon>Caenorhabditis</taxon>
    </lineage>
</organism>
<dbReference type="Proteomes" id="UP000829354">
    <property type="component" value="Chromosome I"/>
</dbReference>
<feature type="region of interest" description="Disordered" evidence="1">
    <location>
        <begin position="94"/>
        <end position="188"/>
    </location>
</feature>
<feature type="compositionally biased region" description="Polar residues" evidence="1">
    <location>
        <begin position="52"/>
        <end position="67"/>
    </location>
</feature>
<gene>
    <name evidence="3" type="ORF">L5515_002554</name>
</gene>
<feature type="region of interest" description="Disordered" evidence="1">
    <location>
        <begin position="46"/>
        <end position="71"/>
    </location>
</feature>
<protein>
    <submittedName>
        <fullName evidence="3">Uncharacterized protein</fullName>
    </submittedName>
</protein>
<feature type="compositionally biased region" description="Basic and acidic residues" evidence="1">
    <location>
        <begin position="113"/>
        <end position="123"/>
    </location>
</feature>